<dbReference type="AlphaFoldDB" id="A0A4R3Q8Q7"/>
<gene>
    <name evidence="1" type="ORF">EV132_10979</name>
</gene>
<organism evidence="1 2">
    <name type="scientific">Rhizobium sullae</name>
    <name type="common">Rhizobium hedysari</name>
    <dbReference type="NCBI Taxonomy" id="50338"/>
    <lineage>
        <taxon>Bacteria</taxon>
        <taxon>Pseudomonadati</taxon>
        <taxon>Pseudomonadota</taxon>
        <taxon>Alphaproteobacteria</taxon>
        <taxon>Hyphomicrobiales</taxon>
        <taxon>Rhizobiaceae</taxon>
        <taxon>Rhizobium/Agrobacterium group</taxon>
        <taxon>Rhizobium</taxon>
    </lineage>
</organism>
<proteinExistence type="predicted"/>
<accession>A0A4R3Q8Q7</accession>
<evidence type="ECO:0000313" key="1">
    <source>
        <dbReference type="EMBL" id="TCU14356.1"/>
    </source>
</evidence>
<protein>
    <submittedName>
        <fullName evidence="1">Uncharacterized protein</fullName>
    </submittedName>
</protein>
<sequence length="74" mass="7984">MIDLFVVGGTLTPPQAIPTRGRGLTGPFSHRHDCPLLHELMGSKTEAPSQLLSLVGRGWEGDLVSEKRQETASC</sequence>
<dbReference type="Proteomes" id="UP000294576">
    <property type="component" value="Unassembled WGS sequence"/>
</dbReference>
<comment type="caution">
    <text evidence="1">The sequence shown here is derived from an EMBL/GenBank/DDBJ whole genome shotgun (WGS) entry which is preliminary data.</text>
</comment>
<dbReference type="EMBL" id="SMBH01000009">
    <property type="protein sequence ID" value="TCU14356.1"/>
    <property type="molecule type" value="Genomic_DNA"/>
</dbReference>
<reference evidence="1 2" key="1">
    <citation type="submission" date="2019-03" db="EMBL/GenBank/DDBJ databases">
        <title>Genomic Encyclopedia of Type Strains, Phase IV (KMG-V): Genome sequencing to study the core and pangenomes of soil and plant-associated prokaryotes.</title>
        <authorList>
            <person name="Whitman W."/>
        </authorList>
    </citation>
    <scope>NUCLEOTIDE SEQUENCE [LARGE SCALE GENOMIC DNA]</scope>
    <source>
        <strain evidence="1 2">Hc14</strain>
    </source>
</reference>
<evidence type="ECO:0000313" key="2">
    <source>
        <dbReference type="Proteomes" id="UP000294576"/>
    </source>
</evidence>
<name>A0A4R3Q8Q7_RHISU</name>